<accession>A0A7J6PLI6</accession>
<sequence>MVIDHKSSNVRYKHGHSDRISAQLLQTEGEAKPSPPPKVDELPKNVALAVIPLWVFVAVFFASVPVQFASTSGDLSEDDVKNVKQDKTGGDGSNSQFIKYSSRPWSIYKQASSIVVITWTVGLIWGILDVLEVPTGTGLILSSTPTASQRRLQTAAEIFAPLAPFFTPVGLTTKDGRGETLIATDGISMWPEIPDSECLSPLSGGQDATDLTWLGDSLLIAFGGNDLLNCTSGDRIEFPMEIAKIESIGSRLMVATADYHWNRPTARFDNRSDACKRLVSMTYFVLVLSALLCVSTTAQTVGSYRDRAAGLSMLAIVNEDNYIDLVYSCINPSTEATGATQYIAGSYPLRPGSGSKFSIDYNARTVFPRLTRGGSLYDQIKKDCPDSQVADGDLTTITFTTRDTVIMELGKKMVNLSRTDGDAVNIYRQFDSNGSYKIEYLVTTTSFLAADSYYGSFKKLEITVTCIRALSPVLLTATVSEFFTSFEFTQVKGHAEFQISSLPDLNALVGFKNEVNSVCAVSVDPDDWHSFIFASPSTMLTQFQGRSVAGQLA</sequence>
<gene>
    <name evidence="3" type="ORF">FOZ60_000832</name>
</gene>
<feature type="transmembrane region" description="Helical" evidence="2">
    <location>
        <begin position="278"/>
        <end position="298"/>
    </location>
</feature>
<feature type="transmembrane region" description="Helical" evidence="2">
    <location>
        <begin position="46"/>
        <end position="68"/>
    </location>
</feature>
<name>A0A7J6PLI6_PEROL</name>
<dbReference type="OrthoDB" id="10416301at2759"/>
<evidence type="ECO:0000256" key="2">
    <source>
        <dbReference type="SAM" id="Phobius"/>
    </source>
</evidence>
<feature type="region of interest" description="Disordered" evidence="1">
    <location>
        <begin position="72"/>
        <end position="95"/>
    </location>
</feature>
<feature type="compositionally biased region" description="Basic and acidic residues" evidence="1">
    <location>
        <begin position="78"/>
        <end position="89"/>
    </location>
</feature>
<evidence type="ECO:0000313" key="4">
    <source>
        <dbReference type="Proteomes" id="UP000541610"/>
    </source>
</evidence>
<keyword evidence="2" id="KW-0472">Membrane</keyword>
<feature type="transmembrane region" description="Helical" evidence="2">
    <location>
        <begin position="111"/>
        <end position="131"/>
    </location>
</feature>
<reference evidence="3 4" key="1">
    <citation type="submission" date="2020-04" db="EMBL/GenBank/DDBJ databases">
        <title>Perkinsus olseni comparative genomics.</title>
        <authorList>
            <person name="Bogema D.R."/>
        </authorList>
    </citation>
    <scope>NUCLEOTIDE SEQUENCE [LARGE SCALE GENOMIC DNA]</scope>
    <source>
        <strain evidence="3">00978-12</strain>
    </source>
</reference>
<keyword evidence="2" id="KW-0812">Transmembrane</keyword>
<evidence type="ECO:0000313" key="3">
    <source>
        <dbReference type="EMBL" id="KAF4696381.1"/>
    </source>
</evidence>
<comment type="caution">
    <text evidence="3">The sequence shown here is derived from an EMBL/GenBank/DDBJ whole genome shotgun (WGS) entry which is preliminary data.</text>
</comment>
<dbReference type="AlphaFoldDB" id="A0A7J6PLI6"/>
<protein>
    <submittedName>
        <fullName evidence="3">Uncharacterized protein</fullName>
    </submittedName>
</protein>
<dbReference type="EMBL" id="JABANP010000011">
    <property type="protein sequence ID" value="KAF4696381.1"/>
    <property type="molecule type" value="Genomic_DNA"/>
</dbReference>
<keyword evidence="2" id="KW-1133">Transmembrane helix</keyword>
<proteinExistence type="predicted"/>
<organism evidence="3 4">
    <name type="scientific">Perkinsus olseni</name>
    <name type="common">Perkinsus atlanticus</name>
    <dbReference type="NCBI Taxonomy" id="32597"/>
    <lineage>
        <taxon>Eukaryota</taxon>
        <taxon>Sar</taxon>
        <taxon>Alveolata</taxon>
        <taxon>Perkinsozoa</taxon>
        <taxon>Perkinsea</taxon>
        <taxon>Perkinsida</taxon>
        <taxon>Perkinsidae</taxon>
        <taxon>Perkinsus</taxon>
    </lineage>
</organism>
<dbReference type="Proteomes" id="UP000541610">
    <property type="component" value="Unassembled WGS sequence"/>
</dbReference>
<evidence type="ECO:0000256" key="1">
    <source>
        <dbReference type="SAM" id="MobiDB-lite"/>
    </source>
</evidence>